<dbReference type="InterPro" id="IPR037215">
    <property type="entry name" value="GUN4-like_sf"/>
</dbReference>
<dbReference type="SUPFAM" id="SSF140869">
    <property type="entry name" value="GUN4-like"/>
    <property type="match status" value="1"/>
</dbReference>
<dbReference type="KEGG" id="nsp:BMF81_04302"/>
<name>A0A2S0QB38_NODSP</name>
<gene>
    <name evidence="2" type="ORF">BMF81_04302</name>
</gene>
<dbReference type="Gene3D" id="1.25.40.620">
    <property type="match status" value="1"/>
</dbReference>
<reference evidence="2 3" key="1">
    <citation type="submission" date="2017-03" db="EMBL/GenBank/DDBJ databases">
        <title>Comparative genomics of the toxic Baltic Sea cyanobacteria Nodularia spumigena UHCC 0039 and its response on varying salinity.</title>
        <authorList>
            <person name="Teikari J.E."/>
        </authorList>
    </citation>
    <scope>NUCLEOTIDE SEQUENCE [LARGE SCALE GENOMIC DNA]</scope>
    <source>
        <strain evidence="2 3">UHCC 0039</strain>
    </source>
</reference>
<dbReference type="Pfam" id="PF05419">
    <property type="entry name" value="GUN4"/>
    <property type="match status" value="1"/>
</dbReference>
<accession>A0A2S0QB38</accession>
<feature type="domain" description="GUN4-like" evidence="1">
    <location>
        <begin position="6"/>
        <end position="135"/>
    </location>
</feature>
<dbReference type="GO" id="GO:0046906">
    <property type="term" value="F:tetrapyrrole binding"/>
    <property type="evidence" value="ECO:0007669"/>
    <property type="project" value="TreeGrafter"/>
</dbReference>
<dbReference type="CDD" id="cd16383">
    <property type="entry name" value="GUN4"/>
    <property type="match status" value="1"/>
</dbReference>
<dbReference type="EMBL" id="CP020114">
    <property type="protein sequence ID" value="AVZ31510.1"/>
    <property type="molecule type" value="Genomic_DNA"/>
</dbReference>
<evidence type="ECO:0000259" key="1">
    <source>
        <dbReference type="Pfam" id="PF05419"/>
    </source>
</evidence>
<dbReference type="RefSeq" id="WP_107806885.1">
    <property type="nucleotide sequence ID" value="NZ_CAWNZE010000001.1"/>
</dbReference>
<organism evidence="2 3">
    <name type="scientific">Nodularia spumigena UHCC 0039</name>
    <dbReference type="NCBI Taxonomy" id="1914872"/>
    <lineage>
        <taxon>Bacteria</taxon>
        <taxon>Bacillati</taxon>
        <taxon>Cyanobacteriota</taxon>
        <taxon>Cyanophyceae</taxon>
        <taxon>Nostocales</taxon>
        <taxon>Nodulariaceae</taxon>
        <taxon>Nodularia</taxon>
    </lineage>
</organism>
<evidence type="ECO:0000313" key="3">
    <source>
        <dbReference type="Proteomes" id="UP000244056"/>
    </source>
</evidence>
<dbReference type="Gene3D" id="1.10.10.1770">
    <property type="entry name" value="Gun4-like"/>
    <property type="match status" value="1"/>
</dbReference>
<sequence length="167" mass="19381">MDELNSAVGMDYTQLRDLLAVGKWKEADKETARVMLAVTKREKEGWLDQKTIYNFPCEDLRTIDQLWVKYSNARFGFSVQKQIYLNCGAKLDGNDPPDVHKKFGQEVGWLSGAWSWKNYDSMNFDISALQGHLPVKVIWVDNFDIFRGLYSPFPCFTHYIILSRTDL</sequence>
<dbReference type="PANTHER" id="PTHR34800">
    <property type="entry name" value="TETRAPYRROLE-BINDING PROTEIN, CHLOROPLASTIC"/>
    <property type="match status" value="1"/>
</dbReference>
<dbReference type="InterPro" id="IPR008629">
    <property type="entry name" value="GUN4-like"/>
</dbReference>
<dbReference type="AlphaFoldDB" id="A0A2S0QB38"/>
<dbReference type="Proteomes" id="UP000244056">
    <property type="component" value="Chromosome"/>
</dbReference>
<dbReference type="GeneID" id="78019524"/>
<protein>
    <submittedName>
        <fullName evidence="2">Ycf53-like protein</fullName>
    </submittedName>
</protein>
<proteinExistence type="predicted"/>
<dbReference type="GO" id="GO:0030288">
    <property type="term" value="C:outer membrane-bounded periplasmic space"/>
    <property type="evidence" value="ECO:0007669"/>
    <property type="project" value="TreeGrafter"/>
</dbReference>
<dbReference type="PANTHER" id="PTHR34800:SF1">
    <property type="entry name" value="TETRAPYRROLE-BINDING PROTEIN, CHLOROPLASTIC"/>
    <property type="match status" value="1"/>
</dbReference>
<evidence type="ECO:0000313" key="2">
    <source>
        <dbReference type="EMBL" id="AVZ31510.1"/>
    </source>
</evidence>